<feature type="compositionally biased region" description="Basic and acidic residues" evidence="14">
    <location>
        <begin position="492"/>
        <end position="508"/>
    </location>
</feature>
<dbReference type="GO" id="GO:0005524">
    <property type="term" value="F:ATP binding"/>
    <property type="evidence" value="ECO:0007669"/>
    <property type="project" value="UniProtKB-KW"/>
</dbReference>
<dbReference type="Pfam" id="PF02518">
    <property type="entry name" value="HATPase_c"/>
    <property type="match status" value="1"/>
</dbReference>
<dbReference type="SMART" id="SM00387">
    <property type="entry name" value="HATPase_c"/>
    <property type="match status" value="1"/>
</dbReference>
<dbReference type="FunFam" id="3.30.565.10:FF:000006">
    <property type="entry name" value="Sensor histidine kinase WalK"/>
    <property type="match status" value="1"/>
</dbReference>
<keyword evidence="8" id="KW-0547">Nucleotide-binding</keyword>
<gene>
    <name evidence="18" type="ORF">SAMN05216469_10899</name>
</gene>
<keyword evidence="9 18" id="KW-0418">Kinase</keyword>
<evidence type="ECO:0000256" key="2">
    <source>
        <dbReference type="ARBA" id="ARBA00004651"/>
    </source>
</evidence>
<evidence type="ECO:0000256" key="9">
    <source>
        <dbReference type="ARBA" id="ARBA00022777"/>
    </source>
</evidence>
<evidence type="ECO:0000259" key="16">
    <source>
        <dbReference type="PROSITE" id="PS50109"/>
    </source>
</evidence>
<feature type="domain" description="HAMP" evidence="17">
    <location>
        <begin position="201"/>
        <end position="253"/>
    </location>
</feature>
<dbReference type="SMART" id="SM00388">
    <property type="entry name" value="HisKA"/>
    <property type="match status" value="1"/>
</dbReference>
<proteinExistence type="predicted"/>
<keyword evidence="6" id="KW-0808">Transferase</keyword>
<dbReference type="PANTHER" id="PTHR45528:SF1">
    <property type="entry name" value="SENSOR HISTIDINE KINASE CPXA"/>
    <property type="match status" value="1"/>
</dbReference>
<feature type="region of interest" description="Disordered" evidence="14">
    <location>
        <begin position="479"/>
        <end position="508"/>
    </location>
</feature>
<evidence type="ECO:0000256" key="11">
    <source>
        <dbReference type="ARBA" id="ARBA00022989"/>
    </source>
</evidence>
<evidence type="ECO:0000313" key="18">
    <source>
        <dbReference type="EMBL" id="SEK95178.1"/>
    </source>
</evidence>
<dbReference type="InterPro" id="IPR036890">
    <property type="entry name" value="HATPase_C_sf"/>
</dbReference>
<dbReference type="GO" id="GO:0000155">
    <property type="term" value="F:phosphorelay sensor kinase activity"/>
    <property type="evidence" value="ECO:0007669"/>
    <property type="project" value="InterPro"/>
</dbReference>
<name>A0A1H7L8B0_RUMAL</name>
<dbReference type="Pfam" id="PF00512">
    <property type="entry name" value="HisKA"/>
    <property type="match status" value="1"/>
</dbReference>
<dbReference type="Gene3D" id="1.10.287.130">
    <property type="match status" value="1"/>
</dbReference>
<dbReference type="EMBL" id="FOAT01000008">
    <property type="protein sequence ID" value="SEK95178.1"/>
    <property type="molecule type" value="Genomic_DNA"/>
</dbReference>
<dbReference type="AlphaFoldDB" id="A0A1H7L8B0"/>
<dbReference type="SUPFAM" id="SSF55874">
    <property type="entry name" value="ATPase domain of HSP90 chaperone/DNA topoisomerase II/histidine kinase"/>
    <property type="match status" value="1"/>
</dbReference>
<dbReference type="InterPro" id="IPR004358">
    <property type="entry name" value="Sig_transdc_His_kin-like_C"/>
</dbReference>
<evidence type="ECO:0000256" key="4">
    <source>
        <dbReference type="ARBA" id="ARBA00022475"/>
    </source>
</evidence>
<feature type="transmembrane region" description="Helical" evidence="15">
    <location>
        <begin position="174"/>
        <end position="200"/>
    </location>
</feature>
<dbReference type="Proteomes" id="UP000186015">
    <property type="component" value="Unassembled WGS sequence"/>
</dbReference>
<comment type="subcellular location">
    <subcellularLocation>
        <location evidence="2">Cell membrane</location>
        <topology evidence="2">Multi-pass membrane protein</topology>
    </subcellularLocation>
</comment>
<dbReference type="CDD" id="cd00082">
    <property type="entry name" value="HisKA"/>
    <property type="match status" value="1"/>
</dbReference>
<evidence type="ECO:0000256" key="7">
    <source>
        <dbReference type="ARBA" id="ARBA00022692"/>
    </source>
</evidence>
<sequence length="508" mass="56697">MSIDIKRRYRGRESITRHWLINSMGIVTLILLAVEIVLIVIVRSYYYTSAKQYLTSKMNIITTSVMNSAGDTTNYNAEIRSIVESYEDKDRIELMAITADGDVDVTSSGFSLEGSDSMTDYAEAKASAAGTAAQIIKLPTGEKVVAVTSVISPKGCDYEALRMLSSMKNVDHQIVMIIAVISAIVMGIILLMFFTGMYFIRQIVIPIRGIADITHKYAKGDFSKRIEKKSEDELGQLCDSINNMAEELSNTEQMKNEFISSVSHELRTPLTAIKGWTETVATMYGDVETFKKGMRVINSETERLSQMVEELLDFSRIQDNRLMLQMDTIDILAELGETVLIYQERARALGITLNYFEPDMLPFVYGDKNRLRQVFINVVDNAIKYSDKGDTVSVEAYEEDGDICISVSDTGIGISKEDLPRIKQKFFKANHTRRGSGIGLAVADEIISRHGGVLTIDSEQGVGTTVMITLPCIEQEERLEESDTVDVELISSDDKPDGAIERKETDEQ</sequence>
<evidence type="ECO:0000256" key="8">
    <source>
        <dbReference type="ARBA" id="ARBA00022741"/>
    </source>
</evidence>
<dbReference type="EC" id="2.7.13.3" evidence="3"/>
<feature type="domain" description="Histidine kinase" evidence="16">
    <location>
        <begin position="261"/>
        <end position="474"/>
    </location>
</feature>
<organism evidence="18 19">
    <name type="scientific">Ruminococcus albus</name>
    <dbReference type="NCBI Taxonomy" id="1264"/>
    <lineage>
        <taxon>Bacteria</taxon>
        <taxon>Bacillati</taxon>
        <taxon>Bacillota</taxon>
        <taxon>Clostridia</taxon>
        <taxon>Eubacteriales</taxon>
        <taxon>Oscillospiraceae</taxon>
        <taxon>Ruminococcus</taxon>
    </lineage>
</organism>
<dbReference type="FunFam" id="1.10.287.130:FF:000001">
    <property type="entry name" value="Two-component sensor histidine kinase"/>
    <property type="match status" value="1"/>
</dbReference>
<evidence type="ECO:0000256" key="3">
    <source>
        <dbReference type="ARBA" id="ARBA00012438"/>
    </source>
</evidence>
<evidence type="ECO:0000256" key="5">
    <source>
        <dbReference type="ARBA" id="ARBA00022553"/>
    </source>
</evidence>
<dbReference type="InterPro" id="IPR003660">
    <property type="entry name" value="HAMP_dom"/>
</dbReference>
<dbReference type="SUPFAM" id="SSF47384">
    <property type="entry name" value="Homodimeric domain of signal transducing histidine kinase"/>
    <property type="match status" value="1"/>
</dbReference>
<evidence type="ECO:0000256" key="1">
    <source>
        <dbReference type="ARBA" id="ARBA00000085"/>
    </source>
</evidence>
<dbReference type="PRINTS" id="PR00344">
    <property type="entry name" value="BCTRLSENSOR"/>
</dbReference>
<accession>A0A1H7L8B0</accession>
<dbReference type="InterPro" id="IPR005467">
    <property type="entry name" value="His_kinase_dom"/>
</dbReference>
<evidence type="ECO:0000256" key="13">
    <source>
        <dbReference type="ARBA" id="ARBA00023136"/>
    </source>
</evidence>
<dbReference type="CDD" id="cd06225">
    <property type="entry name" value="HAMP"/>
    <property type="match status" value="1"/>
</dbReference>
<dbReference type="OrthoDB" id="2359336at2"/>
<keyword evidence="12" id="KW-0902">Two-component regulatory system</keyword>
<evidence type="ECO:0000313" key="19">
    <source>
        <dbReference type="Proteomes" id="UP000186015"/>
    </source>
</evidence>
<reference evidence="18 19" key="1">
    <citation type="submission" date="2016-10" db="EMBL/GenBank/DDBJ databases">
        <authorList>
            <person name="de Groot N.N."/>
        </authorList>
    </citation>
    <scope>NUCLEOTIDE SEQUENCE [LARGE SCALE GENOMIC DNA]</scope>
    <source>
        <strain evidence="18 19">KH2T6</strain>
    </source>
</reference>
<dbReference type="PROSITE" id="PS50885">
    <property type="entry name" value="HAMP"/>
    <property type="match status" value="1"/>
</dbReference>
<dbReference type="PANTHER" id="PTHR45528">
    <property type="entry name" value="SENSOR HISTIDINE KINASE CPXA"/>
    <property type="match status" value="1"/>
</dbReference>
<dbReference type="InterPro" id="IPR036097">
    <property type="entry name" value="HisK_dim/P_sf"/>
</dbReference>
<evidence type="ECO:0000256" key="10">
    <source>
        <dbReference type="ARBA" id="ARBA00022840"/>
    </source>
</evidence>
<evidence type="ECO:0000256" key="6">
    <source>
        <dbReference type="ARBA" id="ARBA00022679"/>
    </source>
</evidence>
<dbReference type="Pfam" id="PF00672">
    <property type="entry name" value="HAMP"/>
    <property type="match status" value="1"/>
</dbReference>
<dbReference type="InterPro" id="IPR003594">
    <property type="entry name" value="HATPase_dom"/>
</dbReference>
<evidence type="ECO:0000259" key="17">
    <source>
        <dbReference type="PROSITE" id="PS50885"/>
    </source>
</evidence>
<protein>
    <recommendedName>
        <fullName evidence="3">histidine kinase</fullName>
        <ecNumber evidence="3">2.7.13.3</ecNumber>
    </recommendedName>
</protein>
<dbReference type="RefSeq" id="WP_074833492.1">
    <property type="nucleotide sequence ID" value="NZ_FOAT01000008.1"/>
</dbReference>
<keyword evidence="11 15" id="KW-1133">Transmembrane helix</keyword>
<dbReference type="InterPro" id="IPR003661">
    <property type="entry name" value="HisK_dim/P_dom"/>
</dbReference>
<dbReference type="PROSITE" id="PS50109">
    <property type="entry name" value="HIS_KIN"/>
    <property type="match status" value="1"/>
</dbReference>
<keyword evidence="5" id="KW-0597">Phosphoprotein</keyword>
<dbReference type="InterPro" id="IPR050398">
    <property type="entry name" value="HssS/ArlS-like"/>
</dbReference>
<evidence type="ECO:0000256" key="15">
    <source>
        <dbReference type="SAM" id="Phobius"/>
    </source>
</evidence>
<dbReference type="Gene3D" id="6.10.340.10">
    <property type="match status" value="1"/>
</dbReference>
<keyword evidence="7 15" id="KW-0812">Transmembrane</keyword>
<comment type="catalytic activity">
    <reaction evidence="1">
        <text>ATP + protein L-histidine = ADP + protein N-phospho-L-histidine.</text>
        <dbReference type="EC" id="2.7.13.3"/>
    </reaction>
</comment>
<evidence type="ECO:0000256" key="14">
    <source>
        <dbReference type="SAM" id="MobiDB-lite"/>
    </source>
</evidence>
<keyword evidence="4" id="KW-1003">Cell membrane</keyword>
<feature type="transmembrane region" description="Helical" evidence="15">
    <location>
        <begin position="20"/>
        <end position="46"/>
    </location>
</feature>
<keyword evidence="10" id="KW-0067">ATP-binding</keyword>
<dbReference type="SMART" id="SM00304">
    <property type="entry name" value="HAMP"/>
    <property type="match status" value="1"/>
</dbReference>
<dbReference type="SUPFAM" id="SSF158472">
    <property type="entry name" value="HAMP domain-like"/>
    <property type="match status" value="1"/>
</dbReference>
<evidence type="ECO:0000256" key="12">
    <source>
        <dbReference type="ARBA" id="ARBA00023012"/>
    </source>
</evidence>
<keyword evidence="13 15" id="KW-0472">Membrane</keyword>
<dbReference type="Gene3D" id="3.30.565.10">
    <property type="entry name" value="Histidine kinase-like ATPase, C-terminal domain"/>
    <property type="match status" value="1"/>
</dbReference>
<dbReference type="GO" id="GO:0005886">
    <property type="term" value="C:plasma membrane"/>
    <property type="evidence" value="ECO:0007669"/>
    <property type="project" value="UniProtKB-SubCell"/>
</dbReference>